<reference evidence="1 2" key="1">
    <citation type="submission" date="2023-05" db="EMBL/GenBank/DDBJ databases">
        <title>Sedimentitalea sp. nov. JM2-8.</title>
        <authorList>
            <person name="Huang J."/>
        </authorList>
    </citation>
    <scope>NUCLEOTIDE SEQUENCE [LARGE SCALE GENOMIC DNA]</scope>
    <source>
        <strain evidence="1 2">JM2-8</strain>
    </source>
</reference>
<dbReference type="EMBL" id="JASNJE010000006">
    <property type="protein sequence ID" value="MDK3072830.1"/>
    <property type="molecule type" value="Genomic_DNA"/>
</dbReference>
<evidence type="ECO:0000313" key="2">
    <source>
        <dbReference type="Proteomes" id="UP001227126"/>
    </source>
</evidence>
<organism evidence="1 2">
    <name type="scientific">Sedimentitalea xiamensis</name>
    <dbReference type="NCBI Taxonomy" id="3050037"/>
    <lineage>
        <taxon>Bacteria</taxon>
        <taxon>Pseudomonadati</taxon>
        <taxon>Pseudomonadota</taxon>
        <taxon>Alphaproteobacteria</taxon>
        <taxon>Rhodobacterales</taxon>
        <taxon>Paracoccaceae</taxon>
        <taxon>Sedimentitalea</taxon>
    </lineage>
</organism>
<keyword evidence="2" id="KW-1185">Reference proteome</keyword>
<dbReference type="Pfam" id="PF20083">
    <property type="entry name" value="DUF6477"/>
    <property type="match status" value="1"/>
</dbReference>
<name>A0ABT7FD00_9RHOB</name>
<evidence type="ECO:0000313" key="1">
    <source>
        <dbReference type="EMBL" id="MDK3072830.1"/>
    </source>
</evidence>
<comment type="caution">
    <text evidence="1">The sequence shown here is derived from an EMBL/GenBank/DDBJ whole genome shotgun (WGS) entry which is preliminary data.</text>
</comment>
<dbReference type="InterPro" id="IPR045516">
    <property type="entry name" value="DUF6477"/>
</dbReference>
<proteinExistence type="predicted"/>
<gene>
    <name evidence="1" type="ORF">QO034_06890</name>
</gene>
<accession>A0ABT7FD00</accession>
<protein>
    <submittedName>
        <fullName evidence="1">DUF6477 family protein</fullName>
    </submittedName>
</protein>
<sequence>MQDLMSMLNALRRPQLLIRAARHGAQEYRRDRHLQRLLGYGALPRPSAAIMRLMDIERTLDDQRRGNDAGYSLPRHVDVLIAMMGEAQLLRASQINQAT</sequence>
<dbReference type="Proteomes" id="UP001227126">
    <property type="component" value="Unassembled WGS sequence"/>
</dbReference>